<reference evidence="1 2" key="1">
    <citation type="journal article" date="2024" name="BMC Genomics">
        <title>De novo assembly and annotation of Popillia japonica's genome with initial clues to its potential as an invasive pest.</title>
        <authorList>
            <person name="Cucini C."/>
            <person name="Boschi S."/>
            <person name="Funari R."/>
            <person name="Cardaioli E."/>
            <person name="Iannotti N."/>
            <person name="Marturano G."/>
            <person name="Paoli F."/>
            <person name="Bruttini M."/>
            <person name="Carapelli A."/>
            <person name="Frati F."/>
            <person name="Nardi F."/>
        </authorList>
    </citation>
    <scope>NUCLEOTIDE SEQUENCE [LARGE SCALE GENOMIC DNA]</scope>
    <source>
        <strain evidence="1">DMR45628</strain>
    </source>
</reference>
<accession>A0AAW1IXF2</accession>
<evidence type="ECO:0008006" key="3">
    <source>
        <dbReference type="Google" id="ProtNLM"/>
    </source>
</evidence>
<protein>
    <recommendedName>
        <fullName evidence="3">DUF4219 domain-containing protein</fullName>
    </recommendedName>
</protein>
<proteinExistence type="predicted"/>
<dbReference type="Proteomes" id="UP001458880">
    <property type="component" value="Unassembled WGS sequence"/>
</dbReference>
<evidence type="ECO:0000313" key="2">
    <source>
        <dbReference type="Proteomes" id="UP001458880"/>
    </source>
</evidence>
<organism evidence="1 2">
    <name type="scientific">Popillia japonica</name>
    <name type="common">Japanese beetle</name>
    <dbReference type="NCBI Taxonomy" id="7064"/>
    <lineage>
        <taxon>Eukaryota</taxon>
        <taxon>Metazoa</taxon>
        <taxon>Ecdysozoa</taxon>
        <taxon>Arthropoda</taxon>
        <taxon>Hexapoda</taxon>
        <taxon>Insecta</taxon>
        <taxon>Pterygota</taxon>
        <taxon>Neoptera</taxon>
        <taxon>Endopterygota</taxon>
        <taxon>Coleoptera</taxon>
        <taxon>Polyphaga</taxon>
        <taxon>Scarabaeiformia</taxon>
        <taxon>Scarabaeidae</taxon>
        <taxon>Rutelinae</taxon>
        <taxon>Popillia</taxon>
    </lineage>
</organism>
<keyword evidence="2" id="KW-1185">Reference proteome</keyword>
<dbReference type="Pfam" id="PF14223">
    <property type="entry name" value="Retrotran_gag_2"/>
    <property type="match status" value="1"/>
</dbReference>
<name>A0AAW1IXF2_POPJA</name>
<dbReference type="AlphaFoldDB" id="A0AAW1IXF2"/>
<comment type="caution">
    <text evidence="1">The sequence shown here is derived from an EMBL/GenBank/DDBJ whole genome shotgun (WGS) entry which is preliminary data.</text>
</comment>
<dbReference type="EMBL" id="JASPKY010000500">
    <property type="protein sequence ID" value="KAK9694852.1"/>
    <property type="molecule type" value="Genomic_DNA"/>
</dbReference>
<sequence length="175" mass="20525">MAAESHNVLSRNNLNNNNWNVWKFQMKVILMAKDLYHIVNGTDNQPTEDTELIAKWKLRDAKAQETLVTRMEEGPLAQRSFACEMWKKLESIYDWQSVVSKHLLNEQFYNVRFDGDVNNFITKVTNICAKIKQQGDEIPERMVMTKILMALSERFRAWESVPSDIQDVNHYIQDS</sequence>
<gene>
    <name evidence="1" type="ORF">QE152_g33263</name>
</gene>
<evidence type="ECO:0000313" key="1">
    <source>
        <dbReference type="EMBL" id="KAK9694852.1"/>
    </source>
</evidence>